<feature type="region of interest" description="Disordered" evidence="7">
    <location>
        <begin position="950"/>
        <end position="976"/>
    </location>
</feature>
<dbReference type="GO" id="GO:0005044">
    <property type="term" value="F:scavenger receptor activity"/>
    <property type="evidence" value="ECO:0007669"/>
    <property type="project" value="InterPro"/>
</dbReference>
<dbReference type="PROSITE" id="PS00022">
    <property type="entry name" value="EGF_1"/>
    <property type="match status" value="14"/>
</dbReference>
<evidence type="ECO:0000256" key="7">
    <source>
        <dbReference type="SAM" id="MobiDB-lite"/>
    </source>
</evidence>
<dbReference type="InterPro" id="IPR042635">
    <property type="entry name" value="MEGF10/SREC1/2-like"/>
</dbReference>
<feature type="domain" description="WSC" evidence="11">
    <location>
        <begin position="1129"/>
        <end position="1225"/>
    </location>
</feature>
<evidence type="ECO:0000256" key="5">
    <source>
        <dbReference type="ARBA" id="ARBA00023157"/>
    </source>
</evidence>
<feature type="domain" description="EGF-like" evidence="9">
    <location>
        <begin position="1989"/>
        <end position="2024"/>
    </location>
</feature>
<evidence type="ECO:0000259" key="10">
    <source>
        <dbReference type="PROSITE" id="PS51046"/>
    </source>
</evidence>
<dbReference type="PRINTS" id="PR00011">
    <property type="entry name" value="EGFLAMININ"/>
</dbReference>
<evidence type="ECO:0000256" key="4">
    <source>
        <dbReference type="ARBA" id="ARBA00022737"/>
    </source>
</evidence>
<feature type="transmembrane region" description="Helical" evidence="8">
    <location>
        <begin position="2156"/>
        <end position="2178"/>
    </location>
</feature>
<evidence type="ECO:0000256" key="1">
    <source>
        <dbReference type="ARBA" id="ARBA00022536"/>
    </source>
</evidence>
<feature type="compositionally biased region" description="Polar residues" evidence="7">
    <location>
        <begin position="867"/>
        <end position="878"/>
    </location>
</feature>
<feature type="disulfide bond" evidence="6">
    <location>
        <begin position="1576"/>
        <end position="1585"/>
    </location>
</feature>
<feature type="domain" description="EGF-like" evidence="9">
    <location>
        <begin position="504"/>
        <end position="535"/>
    </location>
</feature>
<feature type="domain" description="EGF-like" evidence="9">
    <location>
        <begin position="1683"/>
        <end position="1718"/>
    </location>
</feature>
<accession>A0A8W8NGJ7</accession>
<dbReference type="Gene3D" id="2.60.120.200">
    <property type="match status" value="1"/>
</dbReference>
<keyword evidence="1 6" id="KW-0245">EGF-like domain</keyword>
<feature type="disulfide bond" evidence="6">
    <location>
        <begin position="1708"/>
        <end position="1717"/>
    </location>
</feature>
<feature type="domain" description="EGF-like" evidence="9">
    <location>
        <begin position="1550"/>
        <end position="1586"/>
    </location>
</feature>
<feature type="disulfide bond" evidence="6">
    <location>
        <begin position="1795"/>
        <end position="1804"/>
    </location>
</feature>
<feature type="disulfide bond" evidence="6">
    <location>
        <begin position="525"/>
        <end position="534"/>
    </location>
</feature>
<keyword evidence="13" id="KW-1185">Reference proteome</keyword>
<proteinExistence type="predicted"/>
<keyword evidence="8" id="KW-0472">Membrane</keyword>
<reference evidence="12" key="1">
    <citation type="submission" date="2022-08" db="UniProtKB">
        <authorList>
            <consortium name="EnsemblMetazoa"/>
        </authorList>
    </citation>
    <scope>IDENTIFICATION</scope>
    <source>
        <strain evidence="12">05x7-T-G4-1.051#20</strain>
    </source>
</reference>
<evidence type="ECO:0000259" key="11">
    <source>
        <dbReference type="PROSITE" id="PS51212"/>
    </source>
</evidence>
<dbReference type="Pfam" id="PF13385">
    <property type="entry name" value="Laminin_G_3"/>
    <property type="match status" value="1"/>
</dbReference>
<keyword evidence="5 6" id="KW-1015">Disulfide bond</keyword>
<feature type="domain" description="EGF-like" evidence="9">
    <location>
        <begin position="340"/>
        <end position="379"/>
    </location>
</feature>
<dbReference type="InterPro" id="IPR013320">
    <property type="entry name" value="ConA-like_dom_sf"/>
</dbReference>
<dbReference type="PANTHER" id="PTHR24043:SF8">
    <property type="entry name" value="EGF-LIKE DOMAIN-CONTAINING PROTEIN"/>
    <property type="match status" value="1"/>
</dbReference>
<keyword evidence="8" id="KW-0812">Transmembrane</keyword>
<feature type="domain" description="GON" evidence="10">
    <location>
        <begin position="37"/>
        <end position="240"/>
    </location>
</feature>
<dbReference type="PROSITE" id="PS50026">
    <property type="entry name" value="EGF_3"/>
    <property type="match status" value="6"/>
</dbReference>
<dbReference type="SMART" id="SM00180">
    <property type="entry name" value="EGF_Lam"/>
    <property type="match status" value="17"/>
</dbReference>
<dbReference type="PROSITE" id="PS51212">
    <property type="entry name" value="WSC"/>
    <property type="match status" value="2"/>
</dbReference>
<sequence length="2241" mass="239107">MVKQGLTLLYMQFSHSKTNSKKFCPFYERRRDNSLTTYRSCLDVKHGSNPPNTKDGDYPLLIKNKLVTPIYCADMATSIPKEYLTLRAGPSNNYASVYDNIGSSSVVSACSDARPRQLNPERGRTEYKKVRLNVAQLSVSITDQRFTIQRGPNAIPYATAGDHFTVSPQCIPMGTFKLDLTGSPFVVSQETQWTLNASSPPGTSQKQSIFITNSTYIGCFMDTDERLLPSANFTGDYVTVESCVKFCNSRGFPFAGMQNSSQCFCGDSHDRYPRAESEAECNLPCVGNAKEKCGGVGRISVYDTGYPQAIQGLCGGFPGRCYPALKAKPDQTRLQLTLIPSHPCLQPLSPCKNEGQCEAVGGRAYRCRCFEGFSGFNCEVPNIIYQGLVCPPQYQPETCACDPVSPVQCFGAKFIGDICQTKSGIAKVGCAPSNSSHVSLFNVDGSLGQQSVSCPPGTKLVWCSVWDNDRVRPSWGEADNVRYSSGLCALHHQCLTCTLQARCKKYDCGCKNGGRCHKITGECICKDGYYGTKCETFDYCSFYENEMGYLPCYGAAQCHAVPENGIRAYGGDQRGDHCVFPVSYKGQMYGKCIEENMSSPPFACGSVFDGSREGYIDLGLWSPGYRYTIAAWVRPAAADRTRRTIVGGVGYCRDFGIYNFENFWVYYRGRNWTCTKGVDTTLAIRTGQWYLVAISNNGTHVTGYANNHSVTVEATPYFLPTTASFWIGGEECCPTGRFKGMIKSVKIWNRALSYQEINRSMSTTGSEFSTVEALTGGLVGHYELGENIKPHCIGTDHGGQDWSPRHQSSISGTHCNILLFHIPRDTIVSVTPYNRTTNTGGVLVIDARNIRIEGTLTGNEAGYPGGQPNSRGGQQGDSINGEGVISTKRNRGGGGGGLDGGQMDSGKGQPGGGAGFGTTGSMIGVYRNWSVAGEYGQVYGDGTMSKLLMGSGGGSGGRAKDTSNNPPGGAGGNGGGAIRLQAEMNVIISGKVAVNGGNGGNTVRCVSKCRSSCHALNTSCQDKNVTEECWSQSGAGGGGSGGSIHIIGKVVKLGQLSVTAQGGDGGIGVKKYCGGFGGLGRVRVEAEILHGTPTSEQAAVTAVLKKRTFIDHSLPGRNKINVKSTRFGDEVYRGCFEDTPADQLFSFKMSTEEYNLQHMTPEWCIRLCRSEGHRFSGTKPPNLCFCDNHLDMSKKKDDAQCNSPCAGNSMMTCGGTDRIQVFGPPPGTPAIVHAGVQQKCEPWCITGTQSPQSWGQCDSRETTTTSYRIHCQCPSGFHGPQCNQHCTPGTYGPDCKFNCPCNMTTTAFCDKDTGACTCLMGYQGRQCQDPCPPGKYGVGCKLDCECSSHTECDNKIGACYCKNGFTGPTCDRPCPQGFFGRNCSEPCHCTEHGSCNPVDGVCVCDPGWTEELCGEPCDPYTFGVDCTLSCDCNNSPCDSVTGECNCNAGRTGSKCQEDCPYQKYGEGCHQFCGCPQGCDPVTGDCTCPPGFFGIHCEFPCTNGAYGKNCQSRCQCVMNQTASCDNRYGFCTCKDGFVGSRCEHPCPIGFYGASCNKTCPLCQHSAPCNPTSGNCICPPGWSGQNCEVPCPSGFYGPNCGQRCPICNPGVCDPTTGRCICQDKTSLCKCPSGYHGDSCQNTCQCVHGYCGLNGSCVCDKGWKGTLCNTPCLNPDASGSPGGDITTLSCTPACPNCIHGRCHFNEDVCLCDAGFYGRNCDQNCKALEYGPDCIYQCDQCVHSNSCDSITGQCHCLPGYSGDFCTEPCPKGFYGNQCQQVCRCLNGGDCDTINGTCICPAGFMGTDCSQKCPLGKYGSACFLNCTCGAFSKGCNALTGKCICLPGYAGDECQKSCPSLAYGANCERSCRDVCDVRGMLNCNPVNGSCECRPGYTGPRCDQNCPSGTWGISCSQTCLCGSNGDCDRETGVCVCDPGYNGTYCNQVCGEGYWGSQCSSVCNCGGATCNPVTGVCMCPPGKIGHHCEQECGEAYFGFQCAQVCGCQHGGVCNKVSGECQCPPGWSGNLCEKSCPEGTYGAGCSSQCPGCRNDGVCDSVTGQCKCTPGFIGDICDQSCTPGSWGVNCQSDCPSTCRQSCLPNNGHCPCLAGACLNGGTCHQGRCICKPGFFGDDCSQTLYGTPAAQKSTNEAPAAVTLTAGEVAGVVVCILVLIVLVAMLTIFIMRRKYRNRGNSVTMNFSRSLQHDDDNGLHGFSNPHYDHPKSDNEAASSVDRKSSDTPSVEGTAA</sequence>
<keyword evidence="8" id="KW-1133">Transmembrane helix</keyword>
<evidence type="ECO:0000256" key="3">
    <source>
        <dbReference type="ARBA" id="ARBA00022729"/>
    </source>
</evidence>
<feature type="region of interest" description="Disordered" evidence="7">
    <location>
        <begin position="857"/>
        <end position="915"/>
    </location>
</feature>
<protein>
    <recommendedName>
        <fullName evidence="14">Multiple epidermal growth factor-like domains protein 6</fullName>
    </recommendedName>
</protein>
<feature type="region of interest" description="Disordered" evidence="7">
    <location>
        <begin position="2204"/>
        <end position="2241"/>
    </location>
</feature>
<feature type="disulfide bond" evidence="6">
    <location>
        <begin position="2014"/>
        <end position="2023"/>
    </location>
</feature>
<evidence type="ECO:0000256" key="8">
    <source>
        <dbReference type="SAM" id="Phobius"/>
    </source>
</evidence>
<feature type="compositionally biased region" description="Basic and acidic residues" evidence="7">
    <location>
        <begin position="2212"/>
        <end position="2231"/>
    </location>
</feature>
<evidence type="ECO:0000259" key="9">
    <source>
        <dbReference type="PROSITE" id="PS50026"/>
    </source>
</evidence>
<organism evidence="12 13">
    <name type="scientific">Magallana gigas</name>
    <name type="common">Pacific oyster</name>
    <name type="synonym">Crassostrea gigas</name>
    <dbReference type="NCBI Taxonomy" id="29159"/>
    <lineage>
        <taxon>Eukaryota</taxon>
        <taxon>Metazoa</taxon>
        <taxon>Spiralia</taxon>
        <taxon>Lophotrochozoa</taxon>
        <taxon>Mollusca</taxon>
        <taxon>Bivalvia</taxon>
        <taxon>Autobranchia</taxon>
        <taxon>Pteriomorphia</taxon>
        <taxon>Ostreida</taxon>
        <taxon>Ostreoidea</taxon>
        <taxon>Ostreidae</taxon>
        <taxon>Magallana</taxon>
    </lineage>
</organism>
<dbReference type="Proteomes" id="UP000005408">
    <property type="component" value="Unassembled WGS sequence"/>
</dbReference>
<dbReference type="Gene3D" id="2.170.300.10">
    <property type="entry name" value="Tie2 ligand-binding domain superfamily"/>
    <property type="match status" value="6"/>
</dbReference>
<dbReference type="FunFam" id="2.170.300.10:FF:000041">
    <property type="entry name" value="Tyrosine protein kinase receptor tie-1, putative"/>
    <property type="match status" value="6"/>
</dbReference>
<dbReference type="InterPro" id="IPR000742">
    <property type="entry name" value="EGF"/>
</dbReference>
<dbReference type="SMART" id="SM00181">
    <property type="entry name" value="EGF"/>
    <property type="match status" value="21"/>
</dbReference>
<dbReference type="EnsemblMetazoa" id="G6861.1">
    <property type="protein sequence ID" value="G6861.1:cds"/>
    <property type="gene ID" value="G6861"/>
</dbReference>
<dbReference type="CDD" id="cd00055">
    <property type="entry name" value="EGF_Lam"/>
    <property type="match status" value="3"/>
</dbReference>
<dbReference type="Gene3D" id="2.10.25.10">
    <property type="entry name" value="Laminin"/>
    <property type="match status" value="2"/>
</dbReference>
<dbReference type="InterPro" id="IPR013806">
    <property type="entry name" value="Kringle-like"/>
</dbReference>
<evidence type="ECO:0000256" key="6">
    <source>
        <dbReference type="PROSITE-ProRule" id="PRU00076"/>
    </source>
</evidence>
<feature type="domain" description="EGF-like" evidence="9">
    <location>
        <begin position="1770"/>
        <end position="1805"/>
    </location>
</feature>
<dbReference type="Pfam" id="PF00053">
    <property type="entry name" value="EGF_laminin"/>
    <property type="match status" value="6"/>
</dbReference>
<dbReference type="GO" id="GO:0004222">
    <property type="term" value="F:metalloendopeptidase activity"/>
    <property type="evidence" value="ECO:0007669"/>
    <property type="project" value="InterPro"/>
</dbReference>
<dbReference type="PROSITE" id="PS01186">
    <property type="entry name" value="EGF_2"/>
    <property type="match status" value="4"/>
</dbReference>
<evidence type="ECO:0000313" key="13">
    <source>
        <dbReference type="Proteomes" id="UP000005408"/>
    </source>
</evidence>
<comment type="caution">
    <text evidence="6">Lacks conserved residue(s) required for the propagation of feature annotation.</text>
</comment>
<dbReference type="PANTHER" id="PTHR24043">
    <property type="entry name" value="SCAVENGER RECEPTOR CLASS F"/>
    <property type="match status" value="1"/>
</dbReference>
<keyword evidence="4" id="KW-0677">Repeat</keyword>
<dbReference type="GO" id="GO:0008270">
    <property type="term" value="F:zinc ion binding"/>
    <property type="evidence" value="ECO:0007669"/>
    <property type="project" value="InterPro"/>
</dbReference>
<dbReference type="InterPro" id="IPR002889">
    <property type="entry name" value="WSC_carb-bd"/>
</dbReference>
<keyword evidence="3" id="KW-0732">Signal</keyword>
<feature type="disulfide bond" evidence="6">
    <location>
        <begin position="369"/>
        <end position="378"/>
    </location>
</feature>
<dbReference type="PROSITE" id="PS51046">
    <property type="entry name" value="GON"/>
    <property type="match status" value="1"/>
</dbReference>
<keyword evidence="2" id="KW-0479">Metal-binding</keyword>
<evidence type="ECO:0000313" key="12">
    <source>
        <dbReference type="EnsemblMetazoa" id="G6861.1:cds"/>
    </source>
</evidence>
<dbReference type="SUPFAM" id="SSF49899">
    <property type="entry name" value="Concanavalin A-like lectins/glucanases"/>
    <property type="match status" value="1"/>
</dbReference>
<evidence type="ECO:0000256" key="2">
    <source>
        <dbReference type="ARBA" id="ARBA00022723"/>
    </source>
</evidence>
<feature type="compositionally biased region" description="Polar residues" evidence="7">
    <location>
        <begin position="2232"/>
        <end position="2241"/>
    </location>
</feature>
<evidence type="ECO:0008006" key="14">
    <source>
        <dbReference type="Google" id="ProtNLM"/>
    </source>
</evidence>
<feature type="domain" description="WSC" evidence="11">
    <location>
        <begin position="213"/>
        <end position="305"/>
    </location>
</feature>
<dbReference type="SMART" id="SM00321">
    <property type="entry name" value="WSC"/>
    <property type="match status" value="2"/>
</dbReference>
<dbReference type="InterPro" id="IPR012314">
    <property type="entry name" value="Pept_M12B_GON-ADAMTSs"/>
</dbReference>
<dbReference type="SUPFAM" id="SSF57440">
    <property type="entry name" value="Kringle-like"/>
    <property type="match status" value="1"/>
</dbReference>
<dbReference type="SUPFAM" id="SSF57196">
    <property type="entry name" value="EGF/Laminin"/>
    <property type="match status" value="1"/>
</dbReference>
<name>A0A8W8NGJ7_MAGGI</name>
<dbReference type="InterPro" id="IPR002049">
    <property type="entry name" value="LE_dom"/>
</dbReference>